<organism evidence="5 7">
    <name type="scientific">Schizosaccharomyces japonicus (strain yFS275 / FY16936)</name>
    <name type="common">Fission yeast</name>
    <dbReference type="NCBI Taxonomy" id="402676"/>
    <lineage>
        <taxon>Eukaryota</taxon>
        <taxon>Fungi</taxon>
        <taxon>Dikarya</taxon>
        <taxon>Ascomycota</taxon>
        <taxon>Taphrinomycotina</taxon>
        <taxon>Schizosaccharomycetes</taxon>
        <taxon>Schizosaccharomycetales</taxon>
        <taxon>Schizosaccharomycetaceae</taxon>
        <taxon>Schizosaccharomyces</taxon>
    </lineage>
</organism>
<dbReference type="RefSeq" id="XP_002172210.1">
    <property type="nucleotide sequence ID" value="XM_002172174.2"/>
</dbReference>
<dbReference type="GeneID" id="7050814"/>
<dbReference type="EMBL" id="KE651166">
    <property type="protein sequence ID" value="EEB05917.1"/>
    <property type="molecule type" value="Genomic_DNA"/>
</dbReference>
<dbReference type="OMA" id="TNIEVRY"/>
<feature type="region of interest" description="Disordered" evidence="4">
    <location>
        <begin position="345"/>
        <end position="379"/>
    </location>
</feature>
<dbReference type="JaponicusDB" id="SJAG_00942">
    <property type="gene designation" value="nap2"/>
</dbReference>
<dbReference type="OrthoDB" id="27325at2759"/>
<evidence type="ECO:0000256" key="1">
    <source>
        <dbReference type="ARBA" id="ARBA00009947"/>
    </source>
</evidence>
<dbReference type="Gene3D" id="1.20.5.1500">
    <property type="match status" value="1"/>
</dbReference>
<evidence type="ECO:0000256" key="4">
    <source>
        <dbReference type="SAM" id="MobiDB-lite"/>
    </source>
</evidence>
<evidence type="ECO:0000313" key="7">
    <source>
        <dbReference type="Proteomes" id="UP000001744"/>
    </source>
</evidence>
<accession>B6JX16</accession>
<proteinExistence type="inferred from homology"/>
<keyword evidence="7" id="KW-1185">Reference proteome</keyword>
<dbReference type="SUPFAM" id="SSF143113">
    <property type="entry name" value="NAP-like"/>
    <property type="match status" value="1"/>
</dbReference>
<comment type="similarity">
    <text evidence="1 2">Belongs to the nucleosome assembly protein (NAP) family.</text>
</comment>
<dbReference type="VEuPathDB" id="FungiDB:SJAG_00942"/>
<protein>
    <submittedName>
        <fullName evidence="5">Nucleosome assembly protein Nap2</fullName>
    </submittedName>
</protein>
<keyword evidence="3" id="KW-0175">Coiled coil</keyword>
<name>B6JX16_SCHJY</name>
<dbReference type="GO" id="GO:0042393">
    <property type="term" value="F:histone binding"/>
    <property type="evidence" value="ECO:0000318"/>
    <property type="project" value="GO_Central"/>
</dbReference>
<evidence type="ECO:0000256" key="3">
    <source>
        <dbReference type="SAM" id="Coils"/>
    </source>
</evidence>
<feature type="coiled-coil region" evidence="3">
    <location>
        <begin position="34"/>
        <end position="61"/>
    </location>
</feature>
<evidence type="ECO:0000313" key="5">
    <source>
        <dbReference type="EMBL" id="EEB05917.1"/>
    </source>
</evidence>
<evidence type="ECO:0000256" key="2">
    <source>
        <dbReference type="RuleBase" id="RU003876"/>
    </source>
</evidence>
<dbReference type="eggNOG" id="KOG1507">
    <property type="taxonomic scope" value="Eukaryota"/>
</dbReference>
<dbReference type="GO" id="GO:0005634">
    <property type="term" value="C:nucleus"/>
    <property type="evidence" value="ECO:0000318"/>
    <property type="project" value="GO_Central"/>
</dbReference>
<dbReference type="InterPro" id="IPR037231">
    <property type="entry name" value="NAP-like_sf"/>
</dbReference>
<dbReference type="GO" id="GO:0000785">
    <property type="term" value="C:chromatin"/>
    <property type="evidence" value="ECO:0000318"/>
    <property type="project" value="GO_Central"/>
</dbReference>
<dbReference type="Gene3D" id="3.30.1120.90">
    <property type="entry name" value="Nucleosome assembly protein"/>
    <property type="match status" value="1"/>
</dbReference>
<dbReference type="GO" id="GO:0003682">
    <property type="term" value="F:chromatin binding"/>
    <property type="evidence" value="ECO:0000318"/>
    <property type="project" value="GO_Central"/>
</dbReference>
<gene>
    <name evidence="6" type="primary">nap2</name>
    <name evidence="5" type="ORF">SJAG_00942</name>
</gene>
<reference evidence="5 7" key="1">
    <citation type="journal article" date="2011" name="Science">
        <title>Comparative functional genomics of the fission yeasts.</title>
        <authorList>
            <person name="Rhind N."/>
            <person name="Chen Z."/>
            <person name="Yassour M."/>
            <person name="Thompson D.A."/>
            <person name="Haas B.J."/>
            <person name="Habib N."/>
            <person name="Wapinski I."/>
            <person name="Roy S."/>
            <person name="Lin M.F."/>
            <person name="Heiman D.I."/>
            <person name="Young S.K."/>
            <person name="Furuya K."/>
            <person name="Guo Y."/>
            <person name="Pidoux A."/>
            <person name="Chen H.M."/>
            <person name="Robbertse B."/>
            <person name="Goldberg J.M."/>
            <person name="Aoki K."/>
            <person name="Bayne E.H."/>
            <person name="Berlin A.M."/>
            <person name="Desjardins C.A."/>
            <person name="Dobbs E."/>
            <person name="Dukaj L."/>
            <person name="Fan L."/>
            <person name="FitzGerald M.G."/>
            <person name="French C."/>
            <person name="Gujja S."/>
            <person name="Hansen K."/>
            <person name="Keifenheim D."/>
            <person name="Levin J.Z."/>
            <person name="Mosher R.A."/>
            <person name="Mueller C.A."/>
            <person name="Pfiffner J."/>
            <person name="Priest M."/>
            <person name="Russ C."/>
            <person name="Smialowska A."/>
            <person name="Swoboda P."/>
            <person name="Sykes S.M."/>
            <person name="Vaughn M."/>
            <person name="Vengrova S."/>
            <person name="Yoder R."/>
            <person name="Zeng Q."/>
            <person name="Allshire R."/>
            <person name="Baulcombe D."/>
            <person name="Birren B.W."/>
            <person name="Brown W."/>
            <person name="Ekwall K."/>
            <person name="Kellis M."/>
            <person name="Leatherwood J."/>
            <person name="Levin H."/>
            <person name="Margalit H."/>
            <person name="Martienssen R."/>
            <person name="Nieduszynski C.A."/>
            <person name="Spatafora J.W."/>
            <person name="Friedman N."/>
            <person name="Dalgaard J.Z."/>
            <person name="Baumann P."/>
            <person name="Niki H."/>
            <person name="Regev A."/>
            <person name="Nusbaum C."/>
        </authorList>
    </citation>
    <scope>NUCLEOTIDE SEQUENCE [LARGE SCALE GENOMIC DNA]</scope>
    <source>
        <strain evidence="7">yFS275 / FY16936</strain>
    </source>
</reference>
<evidence type="ECO:0000313" key="6">
    <source>
        <dbReference type="JaponicusDB" id="SJAG_00942"/>
    </source>
</evidence>
<dbReference type="Pfam" id="PF00956">
    <property type="entry name" value="NAP"/>
    <property type="match status" value="1"/>
</dbReference>
<feature type="compositionally biased region" description="Acidic residues" evidence="4">
    <location>
        <begin position="348"/>
        <end position="372"/>
    </location>
</feature>
<dbReference type="AlphaFoldDB" id="B6JX16"/>
<dbReference type="PANTHER" id="PTHR11875">
    <property type="entry name" value="TESTIS-SPECIFIC Y-ENCODED PROTEIN"/>
    <property type="match status" value="1"/>
</dbReference>
<dbReference type="Proteomes" id="UP000001744">
    <property type="component" value="Unassembled WGS sequence"/>
</dbReference>
<dbReference type="FunFam" id="1.20.5.1500:FF:000001">
    <property type="entry name" value="Nucleosome assembly protein 1-like 1"/>
    <property type="match status" value="1"/>
</dbReference>
<dbReference type="HOGENOM" id="CLU_038841_1_0_1"/>
<dbReference type="GO" id="GO:0006334">
    <property type="term" value="P:nucleosome assembly"/>
    <property type="evidence" value="ECO:0000318"/>
    <property type="project" value="GO_Central"/>
</dbReference>
<sequence>MSQEINIKNKILADLTAPTPQNTPLTKFGLDKSVLEAEKQANGSSNTAKKVEEEIQGLLKENPQMVQMVESKLSSLIGQSSGYIESLPKDVKLRVKALKGIQEESKTIQVEFRKRMLDLEKVFFKKYQPLYARRAEIVNGLSEPKDEELDPEVPLGEPDDEVVRGIPEFWLTCIRNTFLVSEMVSERDAQALRYLEDIRVTDLENDQPGYCLEFQFAENPFFKNSVLKKKYYYQEDLNVSPDQELLYHHAEGDKIDWSNVSNNLTVTVRTKKQHNRRTQETRTVRTTVPAESFFNFFTPPTLNEDDDEDDSLMEEKAELVELDYQLGEVFKDHVVPFAVNCFFGEPSGIEDDEEEDDNDSLLEAEDSEEDELAGSPLSE</sequence>
<dbReference type="STRING" id="402676.B6JX16"/>
<dbReference type="InterPro" id="IPR002164">
    <property type="entry name" value="NAP_family"/>
</dbReference>